<evidence type="ECO:0000313" key="2">
    <source>
        <dbReference type="EMBL" id="RYO75402.1"/>
    </source>
</evidence>
<evidence type="ECO:0000313" key="3">
    <source>
        <dbReference type="Proteomes" id="UP000293360"/>
    </source>
</evidence>
<evidence type="ECO:0000259" key="1">
    <source>
        <dbReference type="Pfam" id="PF06985"/>
    </source>
</evidence>
<accession>A0A4Q4SVB1</accession>
<dbReference type="OrthoDB" id="5125733at2759"/>
<dbReference type="Pfam" id="PF06985">
    <property type="entry name" value="HET"/>
    <property type="match status" value="1"/>
</dbReference>
<protein>
    <recommendedName>
        <fullName evidence="1">Heterokaryon incompatibility domain-containing protein</fullName>
    </recommendedName>
</protein>
<dbReference type="EMBL" id="QJNU01001564">
    <property type="protein sequence ID" value="RYO75402.1"/>
    <property type="molecule type" value="Genomic_DNA"/>
</dbReference>
<dbReference type="PANTHER" id="PTHR33112">
    <property type="entry name" value="DOMAIN PROTEIN, PUTATIVE-RELATED"/>
    <property type="match status" value="1"/>
</dbReference>
<reference evidence="2 3" key="1">
    <citation type="submission" date="2018-06" db="EMBL/GenBank/DDBJ databases">
        <title>Complete Genomes of Monosporascus.</title>
        <authorList>
            <person name="Robinson A.J."/>
            <person name="Natvig D.O."/>
        </authorList>
    </citation>
    <scope>NUCLEOTIDE SEQUENCE [LARGE SCALE GENOMIC DNA]</scope>
    <source>
        <strain evidence="2 3">CBS 110550</strain>
    </source>
</reference>
<dbReference type="PANTHER" id="PTHR33112:SF8">
    <property type="entry name" value="HETEROKARYON INCOMPATIBILITY DOMAIN-CONTAINING PROTEIN"/>
    <property type="match status" value="1"/>
</dbReference>
<comment type="caution">
    <text evidence="2">The sequence shown here is derived from an EMBL/GenBank/DDBJ whole genome shotgun (WGS) entry which is preliminary data.</text>
</comment>
<sequence>MDNSNLPDGDRLQGYAEHGIGRSFWTEDDDQSLYVIRRAHPHPTADGHGSVRLDALQNSQLCAVCRGMEAFGPQCSLEMLHLSLDKVWANAEDLQCPLCRIIVAGLEPTFPLNYPVVMSDNSGPTFGNRLERMFTPRNSAAVSIASFPPDDPERQLRKTLYSADLWHNAEQGGVCIFTIYKNRGKSHQMPPDSAMPDSSEVPYEPEKSREALWQRKFDKMRAWFQEDLSLVRNSNKEQFHGRYFPSRVIDLGLEASGQDERTGQHDAIKLRIIETQNAVPLVQDNGEPWIYYAALSHRWSASTEWSSTTKANFQSRISGFMTSDLCQTFQDAVKVAREIRIPYLWIDSLCIIQDDSDDWEGESAIMGEIYMNSVITFAAHSFAPPRAADDDCGGGDGFLERAFESEGDDPVLLGTVPGGSDQGEGQTISARRLRVFEVDIAQSPLSRRGWIVQERILPPRILHFFPRQLYWESRTFDLVRPEDGTPPMKDQDELRELVVRQGNIIGATPLEWFKVVERFCAASLTKPTDKLPAISGLASQFQRRGDLTYFAGLFVDRAVKGLLWVARGPRLIRYANRAPSWSWASVDGPIKYASPLLQRPFRVLQDMNIEAHISDSLATPKHLPGFDNVTKLIVEGFLRRITVSAEQYSNKRPLIESSTLLRNELLYELDSDSVYRNLISDRGELIGWVSLDEDDGGTTPQQDYYAADVASEEGWISLENPDDIMYRTHPPSSEYAAWYATGRVEAEHEYCLLDRPVHERPPSPLLRERFMEKIYWILLLVAHQENPNGAIHYRRVVLREELGTIDVGLMPKKGSKEAYRL</sequence>
<dbReference type="AlphaFoldDB" id="A0A4Q4SVB1"/>
<organism evidence="2 3">
    <name type="scientific">Monosporascus ibericus</name>
    <dbReference type="NCBI Taxonomy" id="155417"/>
    <lineage>
        <taxon>Eukaryota</taxon>
        <taxon>Fungi</taxon>
        <taxon>Dikarya</taxon>
        <taxon>Ascomycota</taxon>
        <taxon>Pezizomycotina</taxon>
        <taxon>Sordariomycetes</taxon>
        <taxon>Xylariomycetidae</taxon>
        <taxon>Xylariales</taxon>
        <taxon>Xylariales incertae sedis</taxon>
        <taxon>Monosporascus</taxon>
    </lineage>
</organism>
<name>A0A4Q4SVB1_9PEZI</name>
<gene>
    <name evidence="2" type="ORF">DL764_010450</name>
</gene>
<feature type="domain" description="Heterokaryon incompatibility" evidence="1">
    <location>
        <begin position="292"/>
        <end position="454"/>
    </location>
</feature>
<keyword evidence="3" id="KW-1185">Reference proteome</keyword>
<dbReference type="InterPro" id="IPR010730">
    <property type="entry name" value="HET"/>
</dbReference>
<proteinExistence type="predicted"/>
<dbReference type="Proteomes" id="UP000293360">
    <property type="component" value="Unassembled WGS sequence"/>
</dbReference>